<feature type="region of interest" description="Disordered" evidence="1">
    <location>
        <begin position="907"/>
        <end position="977"/>
    </location>
</feature>
<feature type="compositionally biased region" description="Acidic residues" evidence="1">
    <location>
        <begin position="941"/>
        <end position="954"/>
    </location>
</feature>
<dbReference type="AlphaFoldDB" id="A0A0C9X9R5"/>
<evidence type="ECO:0000256" key="1">
    <source>
        <dbReference type="SAM" id="MobiDB-lite"/>
    </source>
</evidence>
<gene>
    <name evidence="2" type="ORF">K443DRAFT_13187</name>
</gene>
<keyword evidence="3" id="KW-1185">Reference proteome</keyword>
<dbReference type="HOGENOM" id="CLU_004591_2_0_1"/>
<proteinExistence type="predicted"/>
<feature type="compositionally biased region" description="Basic residues" evidence="1">
    <location>
        <begin position="915"/>
        <end position="928"/>
    </location>
</feature>
<dbReference type="PANTHER" id="PTHR31912">
    <property type="entry name" value="IP13529P"/>
    <property type="match status" value="1"/>
</dbReference>
<evidence type="ECO:0000313" key="2">
    <source>
        <dbReference type="EMBL" id="KIJ92997.1"/>
    </source>
</evidence>
<name>A0A0C9X9R5_9AGAR</name>
<sequence length="977" mass="110240">MSSNQFKMILWLLKEAGVAHVPSYAGFQKLQNELRDLCGSTPQQHTSSLGNIFYVNDVRESVRQDFANPEIAKHLHLYPEETTGPISEVWQAEHWKEFKPSELTPMFSRGLRQFFIDEVSELDDGRLAIPRNWIMRNGELCADSNDVVMTPNGWKITETFCSIPANQFRYNYIDVMARVGGEIRWNLETAPVPTMPNKLRELAGDNDLVVVMIPLWADDVSGNKSKQYNKHINIYSVNSNLPGKLLQQEFFVCFVSTSPHATSPEQFSVLKDQINTTHTDPIRSYNAETKRNCRVILRVPGLPADNPQQSEEASHMGGNANCSCRKCLAGGPSELTESDKGYHALHYVGIKRTANNIRAQLEKQIDLAMYGIEKPILEMQTATGTKDKVAQHWIEMLLSKSRQMKASDPGRSVDEIAKELHDWFEAQPGDKINPILSIHGLDPSQDTPVEIFHTILLRIVKHVWYMLHSNWSEVEKNLFTIRFQSTDIGGLSVPPIQAAYMMQYHNALIGKHFKTLMQTLPFHVHDITSPSQFALVKAVAELGALLWVHEIDDMKQYLSDLEILIGNVLDAFGDVDPAKIIIKMKLHILPHIIEDILRYGPAIRNSTEVFECFNAIFRLCSILSNHQAPSRDISCKFASMDRLKHILSGGYWKQDGVWVQAGESVRMVLQKDPIIQRHLGWVPPLKIVSGSVRCEGKKKSPPIPWTETKASNFHSGVTSTILPDSLWHQGLSLTAQSGDQCSILSWVFARDNQEKLTIGRICEIIMLDIGTSSAQGLVTLELFNVGSEPHPAFNLPVLSRPPDGPTHIVISTQSIQFVFSVQHDCRLSRCQATALQAQRQERELTSQMNKFISHADDDHFLICTYALHNANMLRQALPRILTRPKPLDEDRRAHHYDVAARLHISQTAKRSVTQQKHKATLATKKARNKALNLNNAHSDLEPEAEDSPNEDGEVESVAGISKGKRKRQRVETERQTT</sequence>
<reference evidence="3" key="2">
    <citation type="submission" date="2015-01" db="EMBL/GenBank/DDBJ databases">
        <title>Evolutionary Origins and Diversification of the Mycorrhizal Mutualists.</title>
        <authorList>
            <consortium name="DOE Joint Genome Institute"/>
            <consortium name="Mycorrhizal Genomics Consortium"/>
            <person name="Kohler A."/>
            <person name="Kuo A."/>
            <person name="Nagy L.G."/>
            <person name="Floudas D."/>
            <person name="Copeland A."/>
            <person name="Barry K.W."/>
            <person name="Cichocki N."/>
            <person name="Veneault-Fourrey C."/>
            <person name="LaButti K."/>
            <person name="Lindquist E.A."/>
            <person name="Lipzen A."/>
            <person name="Lundell T."/>
            <person name="Morin E."/>
            <person name="Murat C."/>
            <person name="Riley R."/>
            <person name="Ohm R."/>
            <person name="Sun H."/>
            <person name="Tunlid A."/>
            <person name="Henrissat B."/>
            <person name="Grigoriev I.V."/>
            <person name="Hibbett D.S."/>
            <person name="Martin F."/>
        </authorList>
    </citation>
    <scope>NUCLEOTIDE SEQUENCE [LARGE SCALE GENOMIC DNA]</scope>
    <source>
        <strain evidence="3">LaAM-08-1</strain>
    </source>
</reference>
<protein>
    <submittedName>
        <fullName evidence="2">Uncharacterized protein</fullName>
    </submittedName>
</protein>
<dbReference type="PANTHER" id="PTHR31912:SF34">
    <property type="entry name" value="NOTOCHORD-RELATED PROTEIN"/>
    <property type="match status" value="1"/>
</dbReference>
<dbReference type="EMBL" id="KN838871">
    <property type="protein sequence ID" value="KIJ92997.1"/>
    <property type="molecule type" value="Genomic_DNA"/>
</dbReference>
<organism evidence="2 3">
    <name type="scientific">Laccaria amethystina LaAM-08-1</name>
    <dbReference type="NCBI Taxonomy" id="1095629"/>
    <lineage>
        <taxon>Eukaryota</taxon>
        <taxon>Fungi</taxon>
        <taxon>Dikarya</taxon>
        <taxon>Basidiomycota</taxon>
        <taxon>Agaricomycotina</taxon>
        <taxon>Agaricomycetes</taxon>
        <taxon>Agaricomycetidae</taxon>
        <taxon>Agaricales</taxon>
        <taxon>Agaricineae</taxon>
        <taxon>Hydnangiaceae</taxon>
        <taxon>Laccaria</taxon>
    </lineage>
</organism>
<dbReference type="OrthoDB" id="2506088at2759"/>
<evidence type="ECO:0000313" key="3">
    <source>
        <dbReference type="Proteomes" id="UP000054477"/>
    </source>
</evidence>
<dbReference type="Proteomes" id="UP000054477">
    <property type="component" value="Unassembled WGS sequence"/>
</dbReference>
<accession>A0A0C9X9R5</accession>
<reference evidence="2 3" key="1">
    <citation type="submission" date="2014-04" db="EMBL/GenBank/DDBJ databases">
        <authorList>
            <consortium name="DOE Joint Genome Institute"/>
            <person name="Kuo A."/>
            <person name="Kohler A."/>
            <person name="Nagy L.G."/>
            <person name="Floudas D."/>
            <person name="Copeland A."/>
            <person name="Barry K.W."/>
            <person name="Cichocki N."/>
            <person name="Veneault-Fourrey C."/>
            <person name="LaButti K."/>
            <person name="Lindquist E.A."/>
            <person name="Lipzen A."/>
            <person name="Lundell T."/>
            <person name="Morin E."/>
            <person name="Murat C."/>
            <person name="Sun H."/>
            <person name="Tunlid A."/>
            <person name="Henrissat B."/>
            <person name="Grigoriev I.V."/>
            <person name="Hibbett D.S."/>
            <person name="Martin F."/>
            <person name="Nordberg H.P."/>
            <person name="Cantor M.N."/>
            <person name="Hua S.X."/>
        </authorList>
    </citation>
    <scope>NUCLEOTIDE SEQUENCE [LARGE SCALE GENOMIC DNA]</scope>
    <source>
        <strain evidence="2 3">LaAM-08-1</strain>
    </source>
</reference>
<dbReference type="STRING" id="1095629.A0A0C9X9R5"/>